<dbReference type="RefSeq" id="WP_258417275.1">
    <property type="nucleotide sequence ID" value="NZ_BORK01000002.1"/>
</dbReference>
<gene>
    <name evidence="1" type="ORF">O0535_10150</name>
</gene>
<dbReference type="EMBL" id="JAPTNG010000006">
    <property type="protein sequence ID" value="MCZ0831139.1"/>
    <property type="molecule type" value="Genomic_DNA"/>
</dbReference>
<accession>A0ABT4HWG0</accession>
<keyword evidence="2" id="KW-1185">Reference proteome</keyword>
<proteinExistence type="predicted"/>
<dbReference type="Proteomes" id="UP001067708">
    <property type="component" value="Unassembled WGS sequence"/>
</dbReference>
<sequence length="43" mass="4832">MKLREIFLNSRGLSLGDYGYTRDPGEIELPWGDKICSTLSSLV</sequence>
<reference evidence="1" key="1">
    <citation type="submission" date="2022-09" db="EMBL/GenBank/DDBJ databases">
        <title>Genome analysis and characterization of larvicidal activity of Brevibacillus strains.</title>
        <authorList>
            <person name="Patrusheva E.V."/>
            <person name="Izotova A.O."/>
            <person name="Toshchakov S.V."/>
            <person name="Sineoky S.P."/>
        </authorList>
    </citation>
    <scope>NUCLEOTIDE SEQUENCE</scope>
    <source>
        <strain evidence="1">VKPM_B-13244</strain>
    </source>
</reference>
<organism evidence="1 2">
    <name type="scientific">Brevibacillus halotolerans</name>
    <dbReference type="NCBI Taxonomy" id="1507437"/>
    <lineage>
        <taxon>Bacteria</taxon>
        <taxon>Bacillati</taxon>
        <taxon>Bacillota</taxon>
        <taxon>Bacilli</taxon>
        <taxon>Bacillales</taxon>
        <taxon>Paenibacillaceae</taxon>
        <taxon>Brevibacillus</taxon>
    </lineage>
</organism>
<evidence type="ECO:0000313" key="2">
    <source>
        <dbReference type="Proteomes" id="UP001067708"/>
    </source>
</evidence>
<comment type="caution">
    <text evidence="1">The sequence shown here is derived from an EMBL/GenBank/DDBJ whole genome shotgun (WGS) entry which is preliminary data.</text>
</comment>
<evidence type="ECO:0000313" key="1">
    <source>
        <dbReference type="EMBL" id="MCZ0831139.1"/>
    </source>
</evidence>
<protein>
    <submittedName>
        <fullName evidence="1">Uncharacterized protein</fullName>
    </submittedName>
</protein>
<name>A0ABT4HWG0_9BACL</name>